<accession>A0A8H7CPB6</accession>
<comment type="caution">
    <text evidence="2">The sequence shown here is derived from an EMBL/GenBank/DDBJ whole genome shotgun (WGS) entry which is preliminary data.</text>
</comment>
<gene>
    <name evidence="2" type="ORF">MSAN_01893700</name>
</gene>
<protein>
    <submittedName>
        <fullName evidence="2">Uncharacterized protein</fullName>
    </submittedName>
</protein>
<keyword evidence="3" id="KW-1185">Reference proteome</keyword>
<evidence type="ECO:0000256" key="1">
    <source>
        <dbReference type="SAM" id="SignalP"/>
    </source>
</evidence>
<reference evidence="2" key="1">
    <citation type="submission" date="2020-05" db="EMBL/GenBank/DDBJ databases">
        <title>Mycena genomes resolve the evolution of fungal bioluminescence.</title>
        <authorList>
            <person name="Tsai I.J."/>
        </authorList>
    </citation>
    <scope>NUCLEOTIDE SEQUENCE</scope>
    <source>
        <strain evidence="2">160909Yilan</strain>
    </source>
</reference>
<feature type="signal peptide" evidence="1">
    <location>
        <begin position="1"/>
        <end position="26"/>
    </location>
</feature>
<sequence length="185" mass="20890">MTGLFLHVSLPCFLFHFLLVFFQGNASCCGAIPSRGVHDRRGGSGCHLSPPLATDFPIPQLAGISCFPAPTYHHEYMLRRQVAHSNIYWWMMCFNSLTDYRSIVRRCDICAPGRMYVSAPIEQRGSRLPQYEIGTPLASSNMSLHGQVEIDREVQELPTNHKEMLFEFYPQPPSQMDAHCAIPSS</sequence>
<evidence type="ECO:0000313" key="3">
    <source>
        <dbReference type="Proteomes" id="UP000623467"/>
    </source>
</evidence>
<dbReference type="AlphaFoldDB" id="A0A8H7CPB6"/>
<dbReference type="Proteomes" id="UP000623467">
    <property type="component" value="Unassembled WGS sequence"/>
</dbReference>
<proteinExistence type="predicted"/>
<dbReference type="EMBL" id="JACAZH010000020">
    <property type="protein sequence ID" value="KAF7345174.1"/>
    <property type="molecule type" value="Genomic_DNA"/>
</dbReference>
<evidence type="ECO:0000313" key="2">
    <source>
        <dbReference type="EMBL" id="KAF7345174.1"/>
    </source>
</evidence>
<organism evidence="2 3">
    <name type="scientific">Mycena sanguinolenta</name>
    <dbReference type="NCBI Taxonomy" id="230812"/>
    <lineage>
        <taxon>Eukaryota</taxon>
        <taxon>Fungi</taxon>
        <taxon>Dikarya</taxon>
        <taxon>Basidiomycota</taxon>
        <taxon>Agaricomycotina</taxon>
        <taxon>Agaricomycetes</taxon>
        <taxon>Agaricomycetidae</taxon>
        <taxon>Agaricales</taxon>
        <taxon>Marasmiineae</taxon>
        <taxon>Mycenaceae</taxon>
        <taxon>Mycena</taxon>
    </lineage>
</organism>
<name>A0A8H7CPB6_9AGAR</name>
<keyword evidence="1" id="KW-0732">Signal</keyword>
<feature type="chain" id="PRO_5034873366" evidence="1">
    <location>
        <begin position="27"/>
        <end position="185"/>
    </location>
</feature>